<feature type="domain" description="EamA" evidence="7">
    <location>
        <begin position="194"/>
        <end position="331"/>
    </location>
</feature>
<proteinExistence type="inferred from homology"/>
<keyword evidence="4 6" id="KW-1133">Transmembrane helix</keyword>
<dbReference type="OrthoDB" id="1728340at2759"/>
<feature type="transmembrane region" description="Helical" evidence="6">
    <location>
        <begin position="170"/>
        <end position="187"/>
    </location>
</feature>
<dbReference type="InterPro" id="IPR000620">
    <property type="entry name" value="EamA_dom"/>
</dbReference>
<feature type="transmembrane region" description="Helical" evidence="6">
    <location>
        <begin position="257"/>
        <end position="277"/>
    </location>
</feature>
<comment type="similarity">
    <text evidence="2 6">Belongs to the drug/metabolite transporter (DMT) superfamily. Plant drug/metabolite exporter (P-DME) (TC 2.A.7.4) family.</text>
</comment>
<organism evidence="8 9">
    <name type="scientific">Aquilegia coerulea</name>
    <name type="common">Rocky mountain columbine</name>
    <dbReference type="NCBI Taxonomy" id="218851"/>
    <lineage>
        <taxon>Eukaryota</taxon>
        <taxon>Viridiplantae</taxon>
        <taxon>Streptophyta</taxon>
        <taxon>Embryophyta</taxon>
        <taxon>Tracheophyta</taxon>
        <taxon>Spermatophyta</taxon>
        <taxon>Magnoliopsida</taxon>
        <taxon>Ranunculales</taxon>
        <taxon>Ranunculaceae</taxon>
        <taxon>Thalictroideae</taxon>
        <taxon>Aquilegia</taxon>
    </lineage>
</organism>
<keyword evidence="5 6" id="KW-0472">Membrane</keyword>
<evidence type="ECO:0000313" key="9">
    <source>
        <dbReference type="Proteomes" id="UP000230069"/>
    </source>
</evidence>
<name>A0A2G5CHV4_AQUCA</name>
<dbReference type="GO" id="GO:0016020">
    <property type="term" value="C:membrane"/>
    <property type="evidence" value="ECO:0007669"/>
    <property type="project" value="UniProtKB-SubCell"/>
</dbReference>
<reference evidence="8 9" key="1">
    <citation type="submission" date="2017-09" db="EMBL/GenBank/DDBJ databases">
        <title>WGS assembly of Aquilegia coerulea Goldsmith.</title>
        <authorList>
            <person name="Hodges S."/>
            <person name="Kramer E."/>
            <person name="Nordborg M."/>
            <person name="Tomkins J."/>
            <person name="Borevitz J."/>
            <person name="Derieg N."/>
            <person name="Yan J."/>
            <person name="Mihaltcheva S."/>
            <person name="Hayes R.D."/>
            <person name="Rokhsar D."/>
        </authorList>
    </citation>
    <scope>NUCLEOTIDE SEQUENCE [LARGE SCALE GENOMIC DNA]</scope>
    <source>
        <strain evidence="9">cv. Goldsmith</strain>
    </source>
</reference>
<feature type="transmembrane region" description="Helical" evidence="6">
    <location>
        <begin position="224"/>
        <end position="245"/>
    </location>
</feature>
<evidence type="ECO:0000256" key="2">
    <source>
        <dbReference type="ARBA" id="ARBA00007635"/>
    </source>
</evidence>
<dbReference type="EMBL" id="KZ305070">
    <property type="protein sequence ID" value="PIA30882.1"/>
    <property type="molecule type" value="Genomic_DNA"/>
</dbReference>
<feature type="transmembrane region" description="Helical" evidence="6">
    <location>
        <begin position="132"/>
        <end position="150"/>
    </location>
</feature>
<dbReference type="InterPro" id="IPR030184">
    <property type="entry name" value="WAT1-related"/>
</dbReference>
<feature type="transmembrane region" description="Helical" evidence="6">
    <location>
        <begin position="69"/>
        <end position="93"/>
    </location>
</feature>
<protein>
    <recommendedName>
        <fullName evidence="6">WAT1-related protein</fullName>
    </recommendedName>
</protein>
<evidence type="ECO:0000259" key="7">
    <source>
        <dbReference type="Pfam" id="PF00892"/>
    </source>
</evidence>
<feature type="transmembrane region" description="Helical" evidence="6">
    <location>
        <begin position="35"/>
        <end position="57"/>
    </location>
</feature>
<dbReference type="PANTHER" id="PTHR31218">
    <property type="entry name" value="WAT1-RELATED PROTEIN"/>
    <property type="match status" value="1"/>
</dbReference>
<dbReference type="GO" id="GO:0022857">
    <property type="term" value="F:transmembrane transporter activity"/>
    <property type="evidence" value="ECO:0007669"/>
    <property type="project" value="InterPro"/>
</dbReference>
<keyword evidence="9" id="KW-1185">Reference proteome</keyword>
<sequence>MDRRSKAHGAMAMVQLFSGGYHVITKVALNGGINQMVFCTYRNALALCILAPVAYFCERGYRPPITRRLLISFFFLGLTGIFGNQLLFLAGLAYTNPTYAAAMQPTVPILTYLLTLIMGIETLNLGKIEGKLKVGGILVCVTGALMMVLLKGPAVIGSGGLETYILQTENVPAVATTEWLMSGLIGFGIDRWHFGVLCLVGNCLCFATYIALQGPVLAKYPANLSVTAHSYLFASLLMVVVGLFSTQKSTDWSLTQTELLAVLYAGIVASAVNYGLSTWSNKILGPALVSLYNPLQPVASAFLSTIFLSSAIYLGSIIGGILIVAGLYMVTWANYRERQTKVAVQAFTHQHTDEVSEPLLRKDSTNIHIT</sequence>
<evidence type="ECO:0000256" key="4">
    <source>
        <dbReference type="ARBA" id="ARBA00022989"/>
    </source>
</evidence>
<accession>A0A2G5CHV4</accession>
<keyword evidence="3 6" id="KW-0812">Transmembrane</keyword>
<feature type="transmembrane region" description="Helical" evidence="6">
    <location>
        <begin position="12"/>
        <end position="29"/>
    </location>
</feature>
<evidence type="ECO:0000313" key="8">
    <source>
        <dbReference type="EMBL" id="PIA30882.1"/>
    </source>
</evidence>
<feature type="domain" description="EamA" evidence="7">
    <location>
        <begin position="12"/>
        <end position="148"/>
    </location>
</feature>
<comment type="subcellular location">
    <subcellularLocation>
        <location evidence="1 6">Membrane</location>
        <topology evidence="1 6">Multi-pass membrane protein</topology>
    </subcellularLocation>
</comment>
<evidence type="ECO:0000256" key="3">
    <source>
        <dbReference type="ARBA" id="ARBA00022692"/>
    </source>
</evidence>
<feature type="transmembrane region" description="Helical" evidence="6">
    <location>
        <begin position="297"/>
        <end position="330"/>
    </location>
</feature>
<feature type="transmembrane region" description="Helical" evidence="6">
    <location>
        <begin position="194"/>
        <end position="212"/>
    </location>
</feature>
<dbReference type="Pfam" id="PF00892">
    <property type="entry name" value="EamA"/>
    <property type="match status" value="2"/>
</dbReference>
<feature type="transmembrane region" description="Helical" evidence="6">
    <location>
        <begin position="99"/>
        <end position="120"/>
    </location>
</feature>
<gene>
    <name evidence="8" type="ORF">AQUCO_05300010v1</name>
</gene>
<dbReference type="SUPFAM" id="SSF103481">
    <property type="entry name" value="Multidrug resistance efflux transporter EmrE"/>
    <property type="match status" value="2"/>
</dbReference>
<dbReference type="Proteomes" id="UP000230069">
    <property type="component" value="Unassembled WGS sequence"/>
</dbReference>
<evidence type="ECO:0000256" key="1">
    <source>
        <dbReference type="ARBA" id="ARBA00004141"/>
    </source>
</evidence>
<dbReference type="InParanoid" id="A0A2G5CHV4"/>
<dbReference type="AlphaFoldDB" id="A0A2G5CHV4"/>
<dbReference type="InterPro" id="IPR037185">
    <property type="entry name" value="EmrE-like"/>
</dbReference>
<evidence type="ECO:0000256" key="5">
    <source>
        <dbReference type="ARBA" id="ARBA00023136"/>
    </source>
</evidence>
<evidence type="ECO:0000256" key="6">
    <source>
        <dbReference type="RuleBase" id="RU363077"/>
    </source>
</evidence>